<dbReference type="InterPro" id="IPR009908">
    <property type="entry name" value="Methylamine_util_MauE"/>
</dbReference>
<evidence type="ECO:0000256" key="5">
    <source>
        <dbReference type="SAM" id="Phobius"/>
    </source>
</evidence>
<dbReference type="EMBL" id="JABBGC010000001">
    <property type="protein sequence ID" value="NML38853.1"/>
    <property type="molecule type" value="Genomic_DNA"/>
</dbReference>
<gene>
    <name evidence="7" type="ORF">HHL17_16725</name>
</gene>
<keyword evidence="8" id="KW-1185">Reference proteome</keyword>
<evidence type="ECO:0000256" key="2">
    <source>
        <dbReference type="ARBA" id="ARBA00022692"/>
    </source>
</evidence>
<protein>
    <recommendedName>
        <fullName evidence="6">Methylamine utilisation protein MauE domain-containing protein</fullName>
    </recommendedName>
</protein>
<comment type="subcellular location">
    <subcellularLocation>
        <location evidence="1">Membrane</location>
        <topology evidence="1">Multi-pass membrane protein</topology>
    </subcellularLocation>
</comment>
<feature type="domain" description="Methylamine utilisation protein MauE" evidence="6">
    <location>
        <begin position="4"/>
        <end position="131"/>
    </location>
</feature>
<evidence type="ECO:0000256" key="4">
    <source>
        <dbReference type="ARBA" id="ARBA00023136"/>
    </source>
</evidence>
<dbReference type="Pfam" id="PF07291">
    <property type="entry name" value="MauE"/>
    <property type="match status" value="1"/>
</dbReference>
<dbReference type="Proteomes" id="UP000583266">
    <property type="component" value="Unassembled WGS sequence"/>
</dbReference>
<organism evidence="7 8">
    <name type="scientific">Chitinophaga fulva</name>
    <dbReference type="NCBI Taxonomy" id="2728842"/>
    <lineage>
        <taxon>Bacteria</taxon>
        <taxon>Pseudomonadati</taxon>
        <taxon>Bacteroidota</taxon>
        <taxon>Chitinophagia</taxon>
        <taxon>Chitinophagales</taxon>
        <taxon>Chitinophagaceae</taxon>
        <taxon>Chitinophaga</taxon>
    </lineage>
</organism>
<sequence length="142" mass="16369">MKKQFLTEVAAFAYILLFSYAAAAKLFRIDMFEFQLKLQPFSRSWVPFLMWAIPISLILIVLVLLFPRYRMMGLKLGTGLMIVFTGYISLAKFGYFKNPPCTCAGVVPKFTWGQHLWFNLFFLSLGVLAILIQVNKKNLKLN</sequence>
<keyword evidence="3 5" id="KW-1133">Transmembrane helix</keyword>
<keyword evidence="2 5" id="KW-0812">Transmembrane</keyword>
<evidence type="ECO:0000256" key="3">
    <source>
        <dbReference type="ARBA" id="ARBA00022989"/>
    </source>
</evidence>
<feature type="transmembrane region" description="Helical" evidence="5">
    <location>
        <begin position="78"/>
        <end position="96"/>
    </location>
</feature>
<dbReference type="AlphaFoldDB" id="A0A848GPZ0"/>
<name>A0A848GPZ0_9BACT</name>
<comment type="caution">
    <text evidence="7">The sequence shown here is derived from an EMBL/GenBank/DDBJ whole genome shotgun (WGS) entry which is preliminary data.</text>
</comment>
<accession>A0A848GPZ0</accession>
<evidence type="ECO:0000313" key="8">
    <source>
        <dbReference type="Proteomes" id="UP000583266"/>
    </source>
</evidence>
<keyword evidence="4 5" id="KW-0472">Membrane</keyword>
<proteinExistence type="predicted"/>
<feature type="transmembrane region" description="Helical" evidence="5">
    <location>
        <begin position="47"/>
        <end position="66"/>
    </location>
</feature>
<evidence type="ECO:0000313" key="7">
    <source>
        <dbReference type="EMBL" id="NML38853.1"/>
    </source>
</evidence>
<dbReference type="GO" id="GO:0016020">
    <property type="term" value="C:membrane"/>
    <property type="evidence" value="ECO:0007669"/>
    <property type="project" value="UniProtKB-SubCell"/>
</dbReference>
<reference evidence="7 8" key="1">
    <citation type="submission" date="2020-04" db="EMBL/GenBank/DDBJ databases">
        <title>Chitinophaga sp. G-6-1-13 sp. nov., isolated from soil.</title>
        <authorList>
            <person name="Dahal R.H."/>
            <person name="Chaudhary D.K."/>
        </authorList>
    </citation>
    <scope>NUCLEOTIDE SEQUENCE [LARGE SCALE GENOMIC DNA]</scope>
    <source>
        <strain evidence="7 8">G-6-1-13</strain>
    </source>
</reference>
<feature type="transmembrane region" description="Helical" evidence="5">
    <location>
        <begin position="116"/>
        <end position="134"/>
    </location>
</feature>
<evidence type="ECO:0000259" key="6">
    <source>
        <dbReference type="Pfam" id="PF07291"/>
    </source>
</evidence>
<dbReference type="RefSeq" id="WP_169225820.1">
    <property type="nucleotide sequence ID" value="NZ_JABBGC010000001.1"/>
</dbReference>
<evidence type="ECO:0000256" key="1">
    <source>
        <dbReference type="ARBA" id="ARBA00004141"/>
    </source>
</evidence>
<dbReference type="GO" id="GO:0030416">
    <property type="term" value="P:methylamine metabolic process"/>
    <property type="evidence" value="ECO:0007669"/>
    <property type="project" value="InterPro"/>
</dbReference>